<organism evidence="3 4">
    <name type="scientific">Desulfuromonas versatilis</name>
    <dbReference type="NCBI Taxonomy" id="2802975"/>
    <lineage>
        <taxon>Bacteria</taxon>
        <taxon>Pseudomonadati</taxon>
        <taxon>Thermodesulfobacteriota</taxon>
        <taxon>Desulfuromonadia</taxon>
        <taxon>Desulfuromonadales</taxon>
        <taxon>Desulfuromonadaceae</taxon>
        <taxon>Desulfuromonas</taxon>
    </lineage>
</organism>
<keyword evidence="2" id="KW-0812">Transmembrane</keyword>
<evidence type="ECO:0000256" key="1">
    <source>
        <dbReference type="SAM" id="MobiDB-lite"/>
    </source>
</evidence>
<evidence type="ECO:0000256" key="2">
    <source>
        <dbReference type="SAM" id="Phobius"/>
    </source>
</evidence>
<feature type="region of interest" description="Disordered" evidence="1">
    <location>
        <begin position="225"/>
        <end position="248"/>
    </location>
</feature>
<evidence type="ECO:0000313" key="4">
    <source>
        <dbReference type="Proteomes" id="UP001319827"/>
    </source>
</evidence>
<feature type="transmembrane region" description="Helical" evidence="2">
    <location>
        <begin position="59"/>
        <end position="82"/>
    </location>
</feature>
<protein>
    <submittedName>
        <fullName evidence="3">Uncharacterized protein</fullName>
    </submittedName>
</protein>
<reference evidence="3 4" key="1">
    <citation type="journal article" date="2016" name="C (Basel)">
        <title>Selective Growth of and Electricity Production by Marine Exoelectrogenic Bacteria in Self-Aggregated Hydrogel of Microbially Reduced Graphene Oxide.</title>
        <authorList>
            <person name="Yoshida N."/>
            <person name="Goto Y."/>
            <person name="Miyata Y."/>
        </authorList>
    </citation>
    <scope>NUCLEOTIDE SEQUENCE [LARGE SCALE GENOMIC DNA]</scope>
    <source>
        <strain evidence="3 4">NIT-T3</strain>
    </source>
</reference>
<dbReference type="RefSeq" id="WP_221250782.1">
    <property type="nucleotide sequence ID" value="NZ_AP024355.1"/>
</dbReference>
<reference evidence="3 4" key="2">
    <citation type="journal article" date="2021" name="Int. J. Syst. Evol. Microbiol.">
        <title>Isolation and Polyphasic Characterization of Desulfuromonas versatilis sp. Nov., an Electrogenic Bacteria Capable of Versatile Metabolism Isolated from a Graphene Oxide-Reducing Enrichment Culture.</title>
        <authorList>
            <person name="Xie L."/>
            <person name="Yoshida N."/>
            <person name="Ishii S."/>
            <person name="Meng L."/>
        </authorList>
    </citation>
    <scope>NUCLEOTIDE SEQUENCE [LARGE SCALE GENOMIC DNA]</scope>
    <source>
        <strain evidence="3 4">NIT-T3</strain>
    </source>
</reference>
<feature type="transmembrane region" description="Helical" evidence="2">
    <location>
        <begin position="125"/>
        <end position="150"/>
    </location>
</feature>
<evidence type="ECO:0000313" key="3">
    <source>
        <dbReference type="EMBL" id="BCR03301.1"/>
    </source>
</evidence>
<keyword evidence="2" id="KW-1133">Transmembrane helix</keyword>
<name>A0ABN6DT12_9BACT</name>
<sequence length="248" mass="28167">MTDSKDSKLRGVASLYSSEELKKFIGNYLLMMGIVEGFIFFVCWVSHLAGQDAPFPWKFYLIASFIAPVAITFIFGIIVVGFNKYMFDRKLSEEAPTRELSAEEVKPKWVRRFEMVLHSLRQVPFLLALLLLVVSAGIIYNLDIITAYIANAGEKAAQYLFISLAVVLGVAFVTALVWMSLSYNLRKRRQDYLFQYRRDVMERLGLVILEDETVIDRDGRVVSEGKPRELGHDKGAGKVTLLPNLPED</sequence>
<gene>
    <name evidence="3" type="ORF">DESUT3_03700</name>
</gene>
<accession>A0ABN6DT12</accession>
<keyword evidence="2" id="KW-0472">Membrane</keyword>
<feature type="transmembrane region" description="Helical" evidence="2">
    <location>
        <begin position="28"/>
        <end position="47"/>
    </location>
</feature>
<feature type="compositionally biased region" description="Basic and acidic residues" evidence="1">
    <location>
        <begin position="225"/>
        <end position="236"/>
    </location>
</feature>
<keyword evidence="4" id="KW-1185">Reference proteome</keyword>
<dbReference type="Proteomes" id="UP001319827">
    <property type="component" value="Chromosome"/>
</dbReference>
<dbReference type="EMBL" id="AP024355">
    <property type="protein sequence ID" value="BCR03301.1"/>
    <property type="molecule type" value="Genomic_DNA"/>
</dbReference>
<feature type="transmembrane region" description="Helical" evidence="2">
    <location>
        <begin position="156"/>
        <end position="179"/>
    </location>
</feature>
<proteinExistence type="predicted"/>